<protein>
    <recommendedName>
        <fullName evidence="2">DNA repair protein RecN</fullName>
    </recommendedName>
    <alternativeName>
        <fullName evidence="7">Recombination protein N</fullName>
    </alternativeName>
</protein>
<gene>
    <name evidence="8" type="primary">recN_30</name>
    <name evidence="8" type="ORF">SDC9_90442</name>
</gene>
<dbReference type="InterPro" id="IPR027417">
    <property type="entry name" value="P-loop_NTPase"/>
</dbReference>
<dbReference type="GO" id="GO:0006281">
    <property type="term" value="P:DNA repair"/>
    <property type="evidence" value="ECO:0007669"/>
    <property type="project" value="UniProtKB-KW"/>
</dbReference>
<dbReference type="PANTHER" id="PTHR11059:SF0">
    <property type="entry name" value="DNA REPAIR PROTEIN RECN"/>
    <property type="match status" value="1"/>
</dbReference>
<comment type="similarity">
    <text evidence="1">Belongs to the RecN family.</text>
</comment>
<name>A0A644ZSB1_9ZZZZ</name>
<keyword evidence="5" id="KW-0067">ATP-binding</keyword>
<dbReference type="PANTHER" id="PTHR11059">
    <property type="entry name" value="DNA REPAIR PROTEIN RECN"/>
    <property type="match status" value="1"/>
</dbReference>
<evidence type="ECO:0000256" key="1">
    <source>
        <dbReference type="ARBA" id="ARBA00009441"/>
    </source>
</evidence>
<evidence type="ECO:0000256" key="7">
    <source>
        <dbReference type="ARBA" id="ARBA00033408"/>
    </source>
</evidence>
<evidence type="ECO:0000256" key="2">
    <source>
        <dbReference type="ARBA" id="ARBA00021315"/>
    </source>
</evidence>
<dbReference type="GO" id="GO:0009432">
    <property type="term" value="P:SOS response"/>
    <property type="evidence" value="ECO:0007669"/>
    <property type="project" value="TreeGrafter"/>
</dbReference>
<comment type="caution">
    <text evidence="8">The sequence shown here is derived from an EMBL/GenBank/DDBJ whole genome shotgun (WGS) entry which is preliminary data.</text>
</comment>
<keyword evidence="3" id="KW-0547">Nucleotide-binding</keyword>
<evidence type="ECO:0000256" key="4">
    <source>
        <dbReference type="ARBA" id="ARBA00022763"/>
    </source>
</evidence>
<evidence type="ECO:0000256" key="3">
    <source>
        <dbReference type="ARBA" id="ARBA00022741"/>
    </source>
</evidence>
<accession>A0A644ZSB1</accession>
<dbReference type="GO" id="GO:0006310">
    <property type="term" value="P:DNA recombination"/>
    <property type="evidence" value="ECO:0007669"/>
    <property type="project" value="InterPro"/>
</dbReference>
<proteinExistence type="inferred from homology"/>
<evidence type="ECO:0000256" key="5">
    <source>
        <dbReference type="ARBA" id="ARBA00022840"/>
    </source>
</evidence>
<dbReference type="Gene3D" id="3.40.50.300">
    <property type="entry name" value="P-loop containing nucleotide triphosphate hydrolases"/>
    <property type="match status" value="1"/>
</dbReference>
<keyword evidence="4" id="KW-0227">DNA damage</keyword>
<sequence>MDTGVSGRAAQKVAEKLAQVSRHKQVLCVTHLPQLAAMADSHFSVEKGERQGRTFTQVLQLDRAQRMAELARLTGGSKVTDALLQSAGELLDEAEAYRGKL</sequence>
<dbReference type="GO" id="GO:0043590">
    <property type="term" value="C:bacterial nucleoid"/>
    <property type="evidence" value="ECO:0007669"/>
    <property type="project" value="TreeGrafter"/>
</dbReference>
<dbReference type="EMBL" id="VSSQ01010226">
    <property type="protein sequence ID" value="MPM43765.1"/>
    <property type="molecule type" value="Genomic_DNA"/>
</dbReference>
<evidence type="ECO:0000313" key="8">
    <source>
        <dbReference type="EMBL" id="MPM43765.1"/>
    </source>
</evidence>
<organism evidence="8">
    <name type="scientific">bioreactor metagenome</name>
    <dbReference type="NCBI Taxonomy" id="1076179"/>
    <lineage>
        <taxon>unclassified sequences</taxon>
        <taxon>metagenomes</taxon>
        <taxon>ecological metagenomes</taxon>
    </lineage>
</organism>
<dbReference type="InterPro" id="IPR004604">
    <property type="entry name" value="DNA_recomb/repair_RecN"/>
</dbReference>
<reference evidence="8" key="1">
    <citation type="submission" date="2019-08" db="EMBL/GenBank/DDBJ databases">
        <authorList>
            <person name="Kucharzyk K."/>
            <person name="Murdoch R.W."/>
            <person name="Higgins S."/>
            <person name="Loffler F."/>
        </authorList>
    </citation>
    <scope>NUCLEOTIDE SEQUENCE</scope>
</reference>
<dbReference type="GO" id="GO:0005524">
    <property type="term" value="F:ATP binding"/>
    <property type="evidence" value="ECO:0007669"/>
    <property type="project" value="UniProtKB-KW"/>
</dbReference>
<evidence type="ECO:0000256" key="6">
    <source>
        <dbReference type="ARBA" id="ARBA00023204"/>
    </source>
</evidence>
<dbReference type="SUPFAM" id="SSF52540">
    <property type="entry name" value="P-loop containing nucleoside triphosphate hydrolases"/>
    <property type="match status" value="1"/>
</dbReference>
<dbReference type="AlphaFoldDB" id="A0A644ZSB1"/>
<keyword evidence="6" id="KW-0234">DNA repair</keyword>